<keyword evidence="2" id="KW-1185">Reference proteome</keyword>
<dbReference type="KEGG" id="vpi:BW732_04280"/>
<dbReference type="Pfam" id="PF03729">
    <property type="entry name" value="DUF308"/>
    <property type="match status" value="2"/>
</dbReference>
<proteinExistence type="predicted"/>
<dbReference type="GO" id="GO:0005886">
    <property type="term" value="C:plasma membrane"/>
    <property type="evidence" value="ECO:0007669"/>
    <property type="project" value="TreeGrafter"/>
</dbReference>
<accession>A0A1Q2D560</accession>
<dbReference type="InterPro" id="IPR052712">
    <property type="entry name" value="Acid_resist_chaperone_HdeD"/>
</dbReference>
<gene>
    <name evidence="1" type="ORF">BW732_04280</name>
</gene>
<dbReference type="AlphaFoldDB" id="A0A1Q2D560"/>
<evidence type="ECO:0000313" key="1">
    <source>
        <dbReference type="EMBL" id="AQP53523.1"/>
    </source>
</evidence>
<dbReference type="Proteomes" id="UP000188246">
    <property type="component" value="Chromosome"/>
</dbReference>
<protein>
    <submittedName>
        <fullName evidence="1">Uncharacterized protein</fullName>
    </submittedName>
</protein>
<dbReference type="InterPro" id="IPR005325">
    <property type="entry name" value="DUF308_memb"/>
</dbReference>
<sequence>MTSIFKSMQRYALLRSIAFILLGIATLLEPLQVFNLLVYIIAIYNAILGIFNLIDALRNKENRSVFQLPLAFFYLIFALIIYLFAGSILSIITIFIGILLMIGGATKISQSFNLRQYVNLPWVPMLIYGLLLVVAGGLIMFNPFATKLLLYQFFGIILLITGVSELIAYFKFRNVEI</sequence>
<dbReference type="STRING" id="633807.BW732_04280"/>
<dbReference type="EMBL" id="CP019609">
    <property type="protein sequence ID" value="AQP53523.1"/>
    <property type="molecule type" value="Genomic_DNA"/>
</dbReference>
<dbReference type="RefSeq" id="WP_077275613.1">
    <property type="nucleotide sequence ID" value="NZ_CP019609.1"/>
</dbReference>
<dbReference type="PANTHER" id="PTHR34989:SF1">
    <property type="entry name" value="PROTEIN HDED"/>
    <property type="match status" value="1"/>
</dbReference>
<dbReference type="OrthoDB" id="2301130at2"/>
<name>A0A1Q2D560_9ENTE</name>
<reference evidence="1 2" key="1">
    <citation type="journal article" date="2010" name="Int. J. Syst. Evol. Microbiol.">
        <title>Vagococcus penaei sp. nov., isolated from spoilage microbiota of cooked shrimp (Penaeus vannamei).</title>
        <authorList>
            <person name="Jaffres E."/>
            <person name="Prevost H."/>
            <person name="Rossero A."/>
            <person name="Joffraud J.J."/>
            <person name="Dousset X."/>
        </authorList>
    </citation>
    <scope>NUCLEOTIDE SEQUENCE [LARGE SCALE GENOMIC DNA]</scope>
    <source>
        <strain evidence="1 2">CD276</strain>
    </source>
</reference>
<evidence type="ECO:0000313" key="2">
    <source>
        <dbReference type="Proteomes" id="UP000188246"/>
    </source>
</evidence>
<organism evidence="1 2">
    <name type="scientific">Vagococcus penaei</name>
    <dbReference type="NCBI Taxonomy" id="633807"/>
    <lineage>
        <taxon>Bacteria</taxon>
        <taxon>Bacillati</taxon>
        <taxon>Bacillota</taxon>
        <taxon>Bacilli</taxon>
        <taxon>Lactobacillales</taxon>
        <taxon>Enterococcaceae</taxon>
        <taxon>Vagococcus</taxon>
    </lineage>
</organism>
<dbReference type="PANTHER" id="PTHR34989">
    <property type="entry name" value="PROTEIN HDED"/>
    <property type="match status" value="1"/>
</dbReference>